<keyword evidence="1" id="KW-0812">Transmembrane</keyword>
<sequence length="135" mass="15418">MRANTFRILVFFLVFFQAAAIYYRTILPHADNIYPAAALHPSTELSSLAQEFSPNDALAPDHLQDVLYSPEKLLLSDAWLSPVPTFQFGFIIFPAFFLFVLFSLFNGNKGKERPFFFTNSYFHTLFLSVILINAP</sequence>
<protein>
    <submittedName>
        <fullName evidence="2">Uncharacterized protein</fullName>
    </submittedName>
</protein>
<keyword evidence="1" id="KW-0472">Membrane</keyword>
<dbReference type="EMBL" id="JAUKPO010000030">
    <property type="protein sequence ID" value="MDO1450462.1"/>
    <property type="molecule type" value="Genomic_DNA"/>
</dbReference>
<name>A0ABT8RIF8_9BACT</name>
<accession>A0ABT8RIF8</accession>
<keyword evidence="3" id="KW-1185">Reference proteome</keyword>
<proteinExistence type="predicted"/>
<evidence type="ECO:0000313" key="3">
    <source>
        <dbReference type="Proteomes" id="UP001168528"/>
    </source>
</evidence>
<reference evidence="2" key="1">
    <citation type="submission" date="2023-07" db="EMBL/GenBank/DDBJ databases">
        <title>The genome sequence of Rhodocytophaga aerolata KACC 12507.</title>
        <authorList>
            <person name="Zhang X."/>
        </authorList>
    </citation>
    <scope>NUCLEOTIDE SEQUENCE</scope>
    <source>
        <strain evidence="2">KACC 12507</strain>
    </source>
</reference>
<organism evidence="2 3">
    <name type="scientific">Rhodocytophaga aerolata</name>
    <dbReference type="NCBI Taxonomy" id="455078"/>
    <lineage>
        <taxon>Bacteria</taxon>
        <taxon>Pseudomonadati</taxon>
        <taxon>Bacteroidota</taxon>
        <taxon>Cytophagia</taxon>
        <taxon>Cytophagales</taxon>
        <taxon>Rhodocytophagaceae</taxon>
        <taxon>Rhodocytophaga</taxon>
    </lineage>
</organism>
<feature type="transmembrane region" description="Helical" evidence="1">
    <location>
        <begin position="116"/>
        <end position="134"/>
    </location>
</feature>
<evidence type="ECO:0000256" key="1">
    <source>
        <dbReference type="SAM" id="Phobius"/>
    </source>
</evidence>
<comment type="caution">
    <text evidence="2">The sequence shown here is derived from an EMBL/GenBank/DDBJ whole genome shotgun (WGS) entry which is preliminary data.</text>
</comment>
<dbReference type="RefSeq" id="WP_302041262.1">
    <property type="nucleotide sequence ID" value="NZ_JAUKPO010000030.1"/>
</dbReference>
<evidence type="ECO:0000313" key="2">
    <source>
        <dbReference type="EMBL" id="MDO1450462.1"/>
    </source>
</evidence>
<dbReference type="Proteomes" id="UP001168528">
    <property type="component" value="Unassembled WGS sequence"/>
</dbReference>
<feature type="transmembrane region" description="Helical" evidence="1">
    <location>
        <begin position="85"/>
        <end position="104"/>
    </location>
</feature>
<gene>
    <name evidence="2" type="ORF">Q0590_29575</name>
</gene>
<keyword evidence="1" id="KW-1133">Transmembrane helix</keyword>